<evidence type="ECO:0000256" key="1">
    <source>
        <dbReference type="ARBA" id="ARBA00022576"/>
    </source>
</evidence>
<dbReference type="Proteomes" id="UP000256845">
    <property type="component" value="Unassembled WGS sequence"/>
</dbReference>
<feature type="domain" description="SIS" evidence="3">
    <location>
        <begin position="204"/>
        <end position="340"/>
    </location>
</feature>
<reference evidence="4 5" key="1">
    <citation type="submission" date="2018-07" db="EMBL/GenBank/DDBJ databases">
        <title>Genomic Encyclopedia of Type Strains, Phase III (KMG-III): the genomes of soil and plant-associated and newly described type strains.</title>
        <authorList>
            <person name="Whitman W."/>
        </authorList>
    </citation>
    <scope>NUCLEOTIDE SEQUENCE [LARGE SCALE GENOMIC DNA]</scope>
    <source>
        <strain evidence="4 5">CECT 8488</strain>
    </source>
</reference>
<keyword evidence="1" id="KW-0032">Aminotransferase</keyword>
<keyword evidence="5" id="KW-1185">Reference proteome</keyword>
<organism evidence="4 5">
    <name type="scientific">Aestuariispira insulae</name>
    <dbReference type="NCBI Taxonomy" id="1461337"/>
    <lineage>
        <taxon>Bacteria</taxon>
        <taxon>Pseudomonadati</taxon>
        <taxon>Pseudomonadota</taxon>
        <taxon>Alphaproteobacteria</taxon>
        <taxon>Rhodospirillales</taxon>
        <taxon>Kiloniellaceae</taxon>
        <taxon>Aestuariispira</taxon>
    </lineage>
</organism>
<protein>
    <submittedName>
        <fullName evidence="4">Glutamine--fructose-6-phosphate transaminase</fullName>
    </submittedName>
</protein>
<dbReference type="GO" id="GO:0008483">
    <property type="term" value="F:transaminase activity"/>
    <property type="evidence" value="ECO:0007669"/>
    <property type="project" value="UniProtKB-KW"/>
</dbReference>
<feature type="domain" description="SIS" evidence="3">
    <location>
        <begin position="40"/>
        <end position="188"/>
    </location>
</feature>
<dbReference type="CDD" id="cd05009">
    <property type="entry name" value="SIS_GlmS_GlmD_2"/>
    <property type="match status" value="1"/>
</dbReference>
<name>A0A3D9HQ39_9PROT</name>
<keyword evidence="2" id="KW-0677">Repeat</keyword>
<dbReference type="AlphaFoldDB" id="A0A3D9HQ39"/>
<proteinExistence type="predicted"/>
<dbReference type="EMBL" id="QRDW01000003">
    <property type="protein sequence ID" value="RED51592.1"/>
    <property type="molecule type" value="Genomic_DNA"/>
</dbReference>
<sequence length="350" mass="37497">MTALPEIRNDAMTLMESEAREAPDVVARQLAANEDACTRLADHFKDRPLRMIATCARGSSDHAAAYAKYLMETELGLPVISSAPSMGSIYNRPMNLQDTLFIVISQSGKSPDLVANAAWAKRNGAFILALVNVEGSPVTEIADMVIPLHAGAENSVAATKSYIASLTAILQVTAYLSGSDTLINAAKALPDQLRQAVDLNWSKAVVPLAASDDLLVIGRGLGFGIAQEAALKFKETSALHAEAFSAAEVMHGPLALVQDRYPLLVFSQQDETRDGVKELVTNLRSKGARAFVAETEGKSDWHLPIVPDMPAATAPIAMIQSFYLLVNAIALARGYDPDRPANLQKVTETL</sequence>
<dbReference type="InterPro" id="IPR001347">
    <property type="entry name" value="SIS_dom"/>
</dbReference>
<dbReference type="PANTHER" id="PTHR10937:SF8">
    <property type="entry name" value="AMINOTRANSFERASE-RELATED"/>
    <property type="match status" value="1"/>
</dbReference>
<dbReference type="CDD" id="cd05008">
    <property type="entry name" value="SIS_GlmS_GlmD_1"/>
    <property type="match status" value="1"/>
</dbReference>
<dbReference type="GO" id="GO:1901135">
    <property type="term" value="P:carbohydrate derivative metabolic process"/>
    <property type="evidence" value="ECO:0007669"/>
    <property type="project" value="InterPro"/>
</dbReference>
<dbReference type="Gene3D" id="3.40.50.10490">
    <property type="entry name" value="Glucose-6-phosphate isomerase like protein, domain 1"/>
    <property type="match status" value="2"/>
</dbReference>
<gene>
    <name evidence="4" type="ORF">DFP90_103395</name>
</gene>
<dbReference type="InterPro" id="IPR046348">
    <property type="entry name" value="SIS_dom_sf"/>
</dbReference>
<dbReference type="PROSITE" id="PS51464">
    <property type="entry name" value="SIS"/>
    <property type="match status" value="2"/>
</dbReference>
<dbReference type="Pfam" id="PF01380">
    <property type="entry name" value="SIS"/>
    <property type="match status" value="2"/>
</dbReference>
<dbReference type="GO" id="GO:0097367">
    <property type="term" value="F:carbohydrate derivative binding"/>
    <property type="evidence" value="ECO:0007669"/>
    <property type="project" value="InterPro"/>
</dbReference>
<dbReference type="SUPFAM" id="SSF53697">
    <property type="entry name" value="SIS domain"/>
    <property type="match status" value="1"/>
</dbReference>
<evidence type="ECO:0000256" key="2">
    <source>
        <dbReference type="ARBA" id="ARBA00022737"/>
    </source>
</evidence>
<keyword evidence="1" id="KW-0808">Transferase</keyword>
<evidence type="ECO:0000313" key="4">
    <source>
        <dbReference type="EMBL" id="RED51592.1"/>
    </source>
</evidence>
<dbReference type="RefSeq" id="WP_115936461.1">
    <property type="nucleotide sequence ID" value="NZ_QRDW01000003.1"/>
</dbReference>
<comment type="caution">
    <text evidence="4">The sequence shown here is derived from an EMBL/GenBank/DDBJ whole genome shotgun (WGS) entry which is preliminary data.</text>
</comment>
<dbReference type="OrthoDB" id="9761808at2"/>
<accession>A0A3D9HQ39</accession>
<evidence type="ECO:0000259" key="3">
    <source>
        <dbReference type="PROSITE" id="PS51464"/>
    </source>
</evidence>
<dbReference type="InterPro" id="IPR035490">
    <property type="entry name" value="GlmS/FrlB_SIS"/>
</dbReference>
<dbReference type="InterPro" id="IPR035466">
    <property type="entry name" value="GlmS/AgaS_SIS"/>
</dbReference>
<evidence type="ECO:0000313" key="5">
    <source>
        <dbReference type="Proteomes" id="UP000256845"/>
    </source>
</evidence>
<dbReference type="PANTHER" id="PTHR10937">
    <property type="entry name" value="GLUCOSAMINE--FRUCTOSE-6-PHOSPHATE AMINOTRANSFERASE, ISOMERIZING"/>
    <property type="match status" value="1"/>
</dbReference>